<comment type="cofactor">
    <cofactor evidence="1">
        <name>Fe(2+)</name>
        <dbReference type="ChEBI" id="CHEBI:29033"/>
    </cofactor>
</comment>
<feature type="binding site" evidence="2">
    <location>
        <position position="178"/>
    </location>
    <ligand>
        <name>2-oxoglutarate</name>
        <dbReference type="ChEBI" id="CHEBI:16810"/>
    </ligand>
</feature>
<proteinExistence type="predicted"/>
<dbReference type="Pfam" id="PF13532">
    <property type="entry name" value="2OG-FeII_Oxy_2"/>
    <property type="match status" value="1"/>
</dbReference>
<feature type="binding site" evidence="2">
    <location>
        <position position="97"/>
    </location>
    <ligand>
        <name>2-oxoglutarate</name>
        <dbReference type="ChEBI" id="CHEBI:16810"/>
    </ligand>
</feature>
<dbReference type="PANTHER" id="PTHR31573:SF1">
    <property type="entry name" value="DNA OXIDATIVE DEMETHYLASE ALKBH2"/>
    <property type="match status" value="1"/>
</dbReference>
<feature type="binding site" evidence="2">
    <location>
        <position position="172"/>
    </location>
    <ligand>
        <name>2-oxoglutarate</name>
        <dbReference type="ChEBI" id="CHEBI:16810"/>
    </ligand>
</feature>
<dbReference type="InterPro" id="IPR005123">
    <property type="entry name" value="Oxoglu/Fe-dep_dioxygenase_dom"/>
</dbReference>
<feature type="domain" description="Fe2OG dioxygenase" evidence="3">
    <location>
        <begin position="88"/>
        <end position="181"/>
    </location>
</feature>
<keyword evidence="4" id="KW-0223">Dioxygenase</keyword>
<reference evidence="4 5" key="1">
    <citation type="submission" date="2015-04" db="EMBL/GenBank/DDBJ databases">
        <title>Lasius niger genome sequencing.</title>
        <authorList>
            <person name="Konorov E.A."/>
            <person name="Nikitin M.A."/>
            <person name="Kirill M.V."/>
            <person name="Chang P."/>
        </authorList>
    </citation>
    <scope>NUCLEOTIDE SEQUENCE [LARGE SCALE GENOMIC DNA]</scope>
    <source>
        <tissue evidence="4">Whole</tissue>
    </source>
</reference>
<dbReference type="InterPro" id="IPR037151">
    <property type="entry name" value="AlkB-like_sf"/>
</dbReference>
<name>A0A0J7K3F2_LASNI</name>
<dbReference type="Gene3D" id="2.60.120.590">
    <property type="entry name" value="Alpha-ketoglutarate-dependent dioxygenase AlkB-like"/>
    <property type="match status" value="1"/>
</dbReference>
<keyword evidence="5" id="KW-1185">Reference proteome</keyword>
<dbReference type="Proteomes" id="UP000036403">
    <property type="component" value="Unassembled WGS sequence"/>
</dbReference>
<dbReference type="PaxDb" id="67767-A0A0J7K3F2"/>
<keyword evidence="4" id="KW-0560">Oxidoreductase</keyword>
<evidence type="ECO:0000313" key="5">
    <source>
        <dbReference type="Proteomes" id="UP000036403"/>
    </source>
</evidence>
<feature type="binding site" evidence="2">
    <location>
        <begin position="58"/>
        <end position="60"/>
    </location>
    <ligand>
        <name>substrate</name>
    </ligand>
</feature>
<dbReference type="EMBL" id="LBMM01015299">
    <property type="protein sequence ID" value="KMQ84867.1"/>
    <property type="molecule type" value="Genomic_DNA"/>
</dbReference>
<sequence>MSAPNVTYTSEFYNAETSVEIYTQLFKYPFKSPTLTVHGKTYNPLRKTCSFADPHVTYTYSGHVEQTQPWTELLLKLKESVERATGHSYNYCLLNYYESGKAKIGCHKDNESSLDPATPIPTLSFGACRNMVFSKKGEKSVTMPLETGSLLVMHDQQWYHAIPPQPDVQDGRISLTFRKISTVQSPTKRNLDEWDKEYAIQTNNTSKRFRTNPDLLQQACEEIGDPGFQPSDLFSPVFNSENFLEIIYNPITPLNSPAPQMDNRTLKKIDLGQNVYVTLQLYNKELFLHIRKYYENASGLHPSKK</sequence>
<dbReference type="SUPFAM" id="SSF51197">
    <property type="entry name" value="Clavaminate synthase-like"/>
    <property type="match status" value="1"/>
</dbReference>
<dbReference type="PROSITE" id="PS51471">
    <property type="entry name" value="FE2OG_OXY"/>
    <property type="match status" value="1"/>
</dbReference>
<accession>A0A0J7K3F2</accession>
<dbReference type="GO" id="GO:0006307">
    <property type="term" value="P:DNA alkylation repair"/>
    <property type="evidence" value="ECO:0007669"/>
    <property type="project" value="TreeGrafter"/>
</dbReference>
<dbReference type="AlphaFoldDB" id="A0A0J7K3F2"/>
<feature type="binding site" evidence="2">
    <location>
        <position position="160"/>
    </location>
    <ligand>
        <name>2-oxoglutarate</name>
        <dbReference type="ChEBI" id="CHEBI:16810"/>
    </ligand>
</feature>
<gene>
    <name evidence="4" type="ORF">RF55_16983</name>
</gene>
<dbReference type="PANTHER" id="PTHR31573">
    <property type="entry name" value="ALPHA-KETOGLUTARATE-DEPENDENT DIOXYGENASE ALKB HOMOLOG 2"/>
    <property type="match status" value="1"/>
</dbReference>
<dbReference type="InterPro" id="IPR027450">
    <property type="entry name" value="AlkB-like"/>
</dbReference>
<dbReference type="GO" id="GO:0008198">
    <property type="term" value="F:ferrous iron binding"/>
    <property type="evidence" value="ECO:0007669"/>
    <property type="project" value="TreeGrafter"/>
</dbReference>
<evidence type="ECO:0000259" key="3">
    <source>
        <dbReference type="PROSITE" id="PS51471"/>
    </source>
</evidence>
<evidence type="ECO:0000313" key="4">
    <source>
        <dbReference type="EMBL" id="KMQ84867.1"/>
    </source>
</evidence>
<organism evidence="4 5">
    <name type="scientific">Lasius niger</name>
    <name type="common">Black garden ant</name>
    <dbReference type="NCBI Taxonomy" id="67767"/>
    <lineage>
        <taxon>Eukaryota</taxon>
        <taxon>Metazoa</taxon>
        <taxon>Ecdysozoa</taxon>
        <taxon>Arthropoda</taxon>
        <taxon>Hexapoda</taxon>
        <taxon>Insecta</taxon>
        <taxon>Pterygota</taxon>
        <taxon>Neoptera</taxon>
        <taxon>Endopterygota</taxon>
        <taxon>Hymenoptera</taxon>
        <taxon>Apocrita</taxon>
        <taxon>Aculeata</taxon>
        <taxon>Formicoidea</taxon>
        <taxon>Formicidae</taxon>
        <taxon>Formicinae</taxon>
        <taxon>Lasius</taxon>
        <taxon>Lasius</taxon>
    </lineage>
</organism>
<feature type="binding site" evidence="2">
    <location>
        <position position="176"/>
    </location>
    <ligand>
        <name>2-oxoglutarate</name>
        <dbReference type="ChEBI" id="CHEBI:16810"/>
    </ligand>
</feature>
<dbReference type="GO" id="GO:0051747">
    <property type="term" value="F:cytosine C-5 DNA demethylase activity"/>
    <property type="evidence" value="ECO:0007669"/>
    <property type="project" value="TreeGrafter"/>
</dbReference>
<feature type="non-terminal residue" evidence="4">
    <location>
        <position position="305"/>
    </location>
</feature>
<protein>
    <submittedName>
        <fullName evidence="4">Alpha-ketoglutarate-dependent dioxygenase alkb-like protein</fullName>
    </submittedName>
</protein>
<comment type="caution">
    <text evidence="4">The sequence shown here is derived from an EMBL/GenBank/DDBJ whole genome shotgun (WGS) entry which is preliminary data.</text>
</comment>
<evidence type="ECO:0000256" key="1">
    <source>
        <dbReference type="ARBA" id="ARBA00001954"/>
    </source>
</evidence>
<dbReference type="GO" id="GO:0035516">
    <property type="term" value="F:broad specificity oxidative DNA demethylase activity"/>
    <property type="evidence" value="ECO:0007669"/>
    <property type="project" value="TreeGrafter"/>
</dbReference>
<dbReference type="InterPro" id="IPR032852">
    <property type="entry name" value="ALKBH2"/>
</dbReference>
<feature type="binding site" evidence="2">
    <location>
        <position position="107"/>
    </location>
    <ligand>
        <name>2-oxoglutarate</name>
        <dbReference type="ChEBI" id="CHEBI:16810"/>
    </ligand>
</feature>
<feature type="binding site" evidence="2">
    <location>
        <position position="95"/>
    </location>
    <ligand>
        <name>2-oxoglutarate</name>
        <dbReference type="ChEBI" id="CHEBI:16810"/>
    </ligand>
</feature>
<dbReference type="STRING" id="67767.A0A0J7K3F2"/>
<evidence type="ECO:0000256" key="2">
    <source>
        <dbReference type="PIRSR" id="PIRSR632852-1"/>
    </source>
</evidence>
<dbReference type="OrthoDB" id="445341at2759"/>